<protein>
    <submittedName>
        <fullName evidence="2">Uncharacterized protein</fullName>
    </submittedName>
</protein>
<feature type="compositionally biased region" description="Pro residues" evidence="1">
    <location>
        <begin position="383"/>
        <end position="396"/>
    </location>
</feature>
<organism evidence="2 3">
    <name type="scientific">Lasiodiplodia hormozganensis</name>
    <dbReference type="NCBI Taxonomy" id="869390"/>
    <lineage>
        <taxon>Eukaryota</taxon>
        <taxon>Fungi</taxon>
        <taxon>Dikarya</taxon>
        <taxon>Ascomycota</taxon>
        <taxon>Pezizomycotina</taxon>
        <taxon>Dothideomycetes</taxon>
        <taxon>Dothideomycetes incertae sedis</taxon>
        <taxon>Botryosphaeriales</taxon>
        <taxon>Botryosphaeriaceae</taxon>
        <taxon>Lasiodiplodia</taxon>
    </lineage>
</organism>
<proteinExistence type="predicted"/>
<dbReference type="AlphaFoldDB" id="A0AA40C5B3"/>
<feature type="non-terminal residue" evidence="2">
    <location>
        <position position="427"/>
    </location>
</feature>
<feature type="compositionally biased region" description="Acidic residues" evidence="1">
    <location>
        <begin position="367"/>
        <end position="378"/>
    </location>
</feature>
<evidence type="ECO:0000313" key="2">
    <source>
        <dbReference type="EMBL" id="KAK0625610.1"/>
    </source>
</evidence>
<comment type="caution">
    <text evidence="2">The sequence shown here is derived from an EMBL/GenBank/DDBJ whole genome shotgun (WGS) entry which is preliminary data.</text>
</comment>
<reference evidence="2" key="1">
    <citation type="submission" date="2023-06" db="EMBL/GenBank/DDBJ databases">
        <title>Multi-omics analyses reveal the molecular pathogenesis toolkit of Lasiodiplodia hormozganensis, a cross-kingdom pathogen.</title>
        <authorList>
            <person name="Felix C."/>
            <person name="Meneses R."/>
            <person name="Goncalves M.F.M."/>
            <person name="Tilleman L."/>
            <person name="Duarte A.S."/>
            <person name="Jorrin-Novo J.V."/>
            <person name="Van De Peer Y."/>
            <person name="Deforce D."/>
            <person name="Van Nieuwerburgh F."/>
            <person name="Esteves A.C."/>
            <person name="Alves A."/>
        </authorList>
    </citation>
    <scope>NUCLEOTIDE SEQUENCE</scope>
    <source>
        <strain evidence="2">CBS 339.90</strain>
    </source>
</reference>
<evidence type="ECO:0000256" key="1">
    <source>
        <dbReference type="SAM" id="MobiDB-lite"/>
    </source>
</evidence>
<name>A0AA40C5B3_9PEZI</name>
<keyword evidence="3" id="KW-1185">Reference proteome</keyword>
<evidence type="ECO:0000313" key="3">
    <source>
        <dbReference type="Proteomes" id="UP001175001"/>
    </source>
</evidence>
<dbReference type="EMBL" id="JAUJDW010000141">
    <property type="protein sequence ID" value="KAK0625610.1"/>
    <property type="molecule type" value="Genomic_DNA"/>
</dbReference>
<gene>
    <name evidence="2" type="ORF">DIS24_g11060</name>
</gene>
<feature type="region of interest" description="Disordered" evidence="1">
    <location>
        <begin position="232"/>
        <end position="427"/>
    </location>
</feature>
<feature type="compositionally biased region" description="Polar residues" evidence="1">
    <location>
        <begin position="237"/>
        <end position="248"/>
    </location>
</feature>
<sequence>MEAAIAKHIDPSNLLIERAVAEWNGGDETCFLGDEANSSFNMTVGLDPSTDKLLLWFQLVVSVKRHRAATHSRPRSLFMLLQADMFDYDHEPCLSLNPVSELPAPKGTLEAISRASLGGDNTRTFQLHLRLKEHSQVVMPKSDPPLIPATEKSRRLLRSFRSLSEATSLSVFVPLGADRVQSLQDVCNRLLSKQLVSHDIDFESFYTGGAEHDVWSNFDIFLDSASEHNVPKADSLASKSTTSSQPQAPSFGHKGAKAVEAAAEEDEGAPAEPVPPPQYEKHNASAAKQPNPSLPPDPASPLLYRPELDLDGATTEEDEEPPNEDVPASPHSPPRKKRKADNDTPAASPALPPLPPHAAAVPPPPPPEEEEEQGEEAEAAASPLPPYPSSSPPPSPNKSRVRFTHPPTPSTPQQHSHRTISSHLNTT</sequence>
<feature type="compositionally biased region" description="Pro residues" evidence="1">
    <location>
        <begin position="350"/>
        <end position="366"/>
    </location>
</feature>
<feature type="compositionally biased region" description="Acidic residues" evidence="1">
    <location>
        <begin position="314"/>
        <end position="323"/>
    </location>
</feature>
<accession>A0AA40C5B3</accession>
<dbReference type="Proteomes" id="UP001175001">
    <property type="component" value="Unassembled WGS sequence"/>
</dbReference>